<evidence type="ECO:0000313" key="1">
    <source>
        <dbReference type="EMBL" id="KAF1932439.1"/>
    </source>
</evidence>
<organism evidence="1 2">
    <name type="scientific">Didymella exigua CBS 183.55</name>
    <dbReference type="NCBI Taxonomy" id="1150837"/>
    <lineage>
        <taxon>Eukaryota</taxon>
        <taxon>Fungi</taxon>
        <taxon>Dikarya</taxon>
        <taxon>Ascomycota</taxon>
        <taxon>Pezizomycotina</taxon>
        <taxon>Dothideomycetes</taxon>
        <taxon>Pleosporomycetidae</taxon>
        <taxon>Pleosporales</taxon>
        <taxon>Pleosporineae</taxon>
        <taxon>Didymellaceae</taxon>
        <taxon>Didymella</taxon>
    </lineage>
</organism>
<dbReference type="EMBL" id="ML978959">
    <property type="protein sequence ID" value="KAF1932439.1"/>
    <property type="molecule type" value="Genomic_DNA"/>
</dbReference>
<reference evidence="1" key="1">
    <citation type="journal article" date="2020" name="Stud. Mycol.">
        <title>101 Dothideomycetes genomes: a test case for predicting lifestyles and emergence of pathogens.</title>
        <authorList>
            <person name="Haridas S."/>
            <person name="Albert R."/>
            <person name="Binder M."/>
            <person name="Bloem J."/>
            <person name="Labutti K."/>
            <person name="Salamov A."/>
            <person name="Andreopoulos B."/>
            <person name="Baker S."/>
            <person name="Barry K."/>
            <person name="Bills G."/>
            <person name="Bluhm B."/>
            <person name="Cannon C."/>
            <person name="Castanera R."/>
            <person name="Culley D."/>
            <person name="Daum C."/>
            <person name="Ezra D."/>
            <person name="Gonzalez J."/>
            <person name="Henrissat B."/>
            <person name="Kuo A."/>
            <person name="Liang C."/>
            <person name="Lipzen A."/>
            <person name="Lutzoni F."/>
            <person name="Magnuson J."/>
            <person name="Mondo S."/>
            <person name="Nolan M."/>
            <person name="Ohm R."/>
            <person name="Pangilinan J."/>
            <person name="Park H.-J."/>
            <person name="Ramirez L."/>
            <person name="Alfaro M."/>
            <person name="Sun H."/>
            <person name="Tritt A."/>
            <person name="Yoshinaga Y."/>
            <person name="Zwiers L.-H."/>
            <person name="Turgeon B."/>
            <person name="Goodwin S."/>
            <person name="Spatafora J."/>
            <person name="Crous P."/>
            <person name="Grigoriev I."/>
        </authorList>
    </citation>
    <scope>NUCLEOTIDE SEQUENCE</scope>
    <source>
        <strain evidence="1">CBS 183.55</strain>
    </source>
</reference>
<sequence>MQLAQILSDLVSLRPGVCDPAAALALVSARPSSSIATATATATANAEDGDGTAREAAVDAGGDVDVDLKRAEELVALHHAVREGCTSGALSSVLAEARRAVDRAVG</sequence>
<proteinExistence type="predicted"/>
<dbReference type="RefSeq" id="XP_033452687.1">
    <property type="nucleotide sequence ID" value="XM_033588172.1"/>
</dbReference>
<name>A0A6A5RY41_9PLEO</name>
<gene>
    <name evidence="1" type="ORF">M421DRAFT_2062</name>
</gene>
<dbReference type="AlphaFoldDB" id="A0A6A5RY41"/>
<accession>A0A6A5RY41</accession>
<dbReference type="Proteomes" id="UP000800082">
    <property type="component" value="Unassembled WGS sequence"/>
</dbReference>
<evidence type="ECO:0000313" key="2">
    <source>
        <dbReference type="Proteomes" id="UP000800082"/>
    </source>
</evidence>
<keyword evidence="2" id="KW-1185">Reference proteome</keyword>
<protein>
    <submittedName>
        <fullName evidence="1">Uncharacterized protein</fullName>
    </submittedName>
</protein>
<dbReference type="OrthoDB" id="5394455at2759"/>
<dbReference type="GeneID" id="54345819"/>